<protein>
    <submittedName>
        <fullName evidence="1">DUF4258 domain-containing protein</fullName>
    </submittedName>
</protein>
<keyword evidence="2" id="KW-1185">Reference proteome</keyword>
<organism evidence="1 2">
    <name type="scientific">Danxiaibacter flavus</name>
    <dbReference type="NCBI Taxonomy" id="3049108"/>
    <lineage>
        <taxon>Bacteria</taxon>
        <taxon>Pseudomonadati</taxon>
        <taxon>Bacteroidota</taxon>
        <taxon>Chitinophagia</taxon>
        <taxon>Chitinophagales</taxon>
        <taxon>Chitinophagaceae</taxon>
        <taxon>Danxiaibacter</taxon>
    </lineage>
</organism>
<gene>
    <name evidence="1" type="ORF">QTN47_07725</name>
</gene>
<dbReference type="EMBL" id="JAULBC010000002">
    <property type="protein sequence ID" value="MEX6687378.1"/>
    <property type="molecule type" value="Genomic_DNA"/>
</dbReference>
<comment type="caution">
    <text evidence="1">The sequence shown here is derived from an EMBL/GenBank/DDBJ whole genome shotgun (WGS) entry which is preliminary data.</text>
</comment>
<name>A0ABV3ZFW5_9BACT</name>
<evidence type="ECO:0000313" key="1">
    <source>
        <dbReference type="EMBL" id="MEX6687378.1"/>
    </source>
</evidence>
<sequence>MNTKKVLPLMLLVVLALITVFIRKCTNPAKPDKPATVTDGGDYNSRGLNREPTAINYSKHARCRMECRHIDEAEVIDILHNGKINYRKSDLKAAECKKRYAVEGYSKDNQHLRIIFAPCHTEITVVTCIDLGKEWECACGEPAEMNEQ</sequence>
<dbReference type="Pfam" id="PF14076">
    <property type="entry name" value="DUF4258"/>
    <property type="match status" value="1"/>
</dbReference>
<dbReference type="Proteomes" id="UP001560573">
    <property type="component" value="Unassembled WGS sequence"/>
</dbReference>
<proteinExistence type="predicted"/>
<evidence type="ECO:0000313" key="2">
    <source>
        <dbReference type="Proteomes" id="UP001560573"/>
    </source>
</evidence>
<dbReference type="InterPro" id="IPR025354">
    <property type="entry name" value="DUF4258"/>
</dbReference>
<reference evidence="1 2" key="1">
    <citation type="submission" date="2023-07" db="EMBL/GenBank/DDBJ databases">
        <authorList>
            <person name="Lian W.-H."/>
        </authorList>
    </citation>
    <scope>NUCLEOTIDE SEQUENCE [LARGE SCALE GENOMIC DNA]</scope>
    <source>
        <strain evidence="1 2">SYSU DXS3180</strain>
    </source>
</reference>
<dbReference type="RefSeq" id="WP_369328783.1">
    <property type="nucleotide sequence ID" value="NZ_JAULBC010000002.1"/>
</dbReference>
<accession>A0ABV3ZFW5</accession>